<protein>
    <recommendedName>
        <fullName evidence="4">DUF420 domain-containing protein</fullName>
    </recommendedName>
</protein>
<feature type="transmembrane region" description="Helical" evidence="1">
    <location>
        <begin position="6"/>
        <end position="23"/>
    </location>
</feature>
<name>A0ABZ3B6S0_9ENTR</name>
<organism evidence="2 3">
    <name type="scientific">Kosakonia calanthes</name>
    <dbReference type="NCBI Taxonomy" id="3139408"/>
    <lineage>
        <taxon>Bacteria</taxon>
        <taxon>Pseudomonadati</taxon>
        <taxon>Pseudomonadota</taxon>
        <taxon>Gammaproteobacteria</taxon>
        <taxon>Enterobacterales</taxon>
        <taxon>Enterobacteriaceae</taxon>
        <taxon>Kosakonia</taxon>
    </lineage>
</organism>
<evidence type="ECO:0000313" key="2">
    <source>
        <dbReference type="EMBL" id="WZV96906.1"/>
    </source>
</evidence>
<feature type="transmembrane region" description="Helical" evidence="1">
    <location>
        <begin position="128"/>
        <end position="149"/>
    </location>
</feature>
<feature type="transmembrane region" description="Helical" evidence="1">
    <location>
        <begin position="35"/>
        <end position="52"/>
    </location>
</feature>
<accession>A0ABZ3B6S0</accession>
<keyword evidence="1" id="KW-0812">Transmembrane</keyword>
<dbReference type="EMBL" id="CP151800">
    <property type="protein sequence ID" value="WZV96906.1"/>
    <property type="molecule type" value="Genomic_DNA"/>
</dbReference>
<keyword evidence="1" id="KW-1133">Transmembrane helix</keyword>
<sequence>MILDTVMWLVSSVVFFAWIFGVTLKNTFATNAKHFGILIAVHLVLSFAAIALKKQGVVVVHKDTSLWVIKSVGMALKGYMAVLMIMMTSFFIALVSKGAQKMTHFHETYNAANLHRNPLKFYLRRESAIIWGYRLFFMIGGVYVLWAIWFKMPF</sequence>
<feature type="transmembrane region" description="Helical" evidence="1">
    <location>
        <begin position="72"/>
        <end position="95"/>
    </location>
</feature>
<reference evidence="2 3" key="1">
    <citation type="submission" date="2024-04" db="EMBL/GenBank/DDBJ databases">
        <title>Kosakonia calanthae sp. nov., a halophilic bacterium isolated from leaves of Calanthe tiplacata.</title>
        <authorList>
            <person name="Wu P."/>
        </authorList>
    </citation>
    <scope>NUCLEOTIDE SEQUENCE [LARGE SCALE GENOMIC DNA]</scope>
    <source>
        <strain evidence="2 3">BYX6</strain>
    </source>
</reference>
<dbReference type="Proteomes" id="UP001466893">
    <property type="component" value="Chromosome"/>
</dbReference>
<evidence type="ECO:0000313" key="3">
    <source>
        <dbReference type="Proteomes" id="UP001466893"/>
    </source>
</evidence>
<gene>
    <name evidence="2" type="ORF">AAEY27_14615</name>
</gene>
<evidence type="ECO:0008006" key="4">
    <source>
        <dbReference type="Google" id="ProtNLM"/>
    </source>
</evidence>
<evidence type="ECO:0000256" key="1">
    <source>
        <dbReference type="SAM" id="Phobius"/>
    </source>
</evidence>
<keyword evidence="3" id="KW-1185">Reference proteome</keyword>
<dbReference type="RefSeq" id="WP_342321365.1">
    <property type="nucleotide sequence ID" value="NZ_CP151800.1"/>
</dbReference>
<keyword evidence="1" id="KW-0472">Membrane</keyword>
<proteinExistence type="predicted"/>